<keyword evidence="3" id="KW-1003">Cell membrane</keyword>
<evidence type="ECO:0000259" key="8">
    <source>
        <dbReference type="PROSITE" id="PS50928"/>
    </source>
</evidence>
<feature type="transmembrane region" description="Helical" evidence="7">
    <location>
        <begin position="120"/>
        <end position="141"/>
    </location>
</feature>
<feature type="transmembrane region" description="Helical" evidence="7">
    <location>
        <begin position="236"/>
        <end position="254"/>
    </location>
</feature>
<dbReference type="Pfam" id="PF00528">
    <property type="entry name" value="BPD_transp_1"/>
    <property type="match status" value="1"/>
</dbReference>
<feature type="transmembrane region" description="Helical" evidence="7">
    <location>
        <begin position="173"/>
        <end position="193"/>
    </location>
</feature>
<comment type="similarity">
    <text evidence="7">Belongs to the binding-protein-dependent transport system permease family.</text>
</comment>
<dbReference type="PANTHER" id="PTHR30193">
    <property type="entry name" value="ABC TRANSPORTER PERMEASE PROTEIN"/>
    <property type="match status" value="1"/>
</dbReference>
<dbReference type="CDD" id="cd06261">
    <property type="entry name" value="TM_PBP2"/>
    <property type="match status" value="1"/>
</dbReference>
<comment type="subcellular location">
    <subcellularLocation>
        <location evidence="1 7">Cell membrane</location>
        <topology evidence="1 7">Multi-pass membrane protein</topology>
    </subcellularLocation>
</comment>
<dbReference type="PROSITE" id="PS50928">
    <property type="entry name" value="ABC_TM1"/>
    <property type="match status" value="1"/>
</dbReference>
<evidence type="ECO:0000256" key="3">
    <source>
        <dbReference type="ARBA" id="ARBA00022475"/>
    </source>
</evidence>
<accession>A0ABT7GSY1</accession>
<evidence type="ECO:0000256" key="7">
    <source>
        <dbReference type="RuleBase" id="RU363032"/>
    </source>
</evidence>
<keyword evidence="6 7" id="KW-0472">Membrane</keyword>
<evidence type="ECO:0000256" key="1">
    <source>
        <dbReference type="ARBA" id="ARBA00004651"/>
    </source>
</evidence>
<feature type="transmembrane region" description="Helical" evidence="7">
    <location>
        <begin position="283"/>
        <end position="305"/>
    </location>
</feature>
<dbReference type="PANTHER" id="PTHR30193:SF41">
    <property type="entry name" value="DIACETYLCHITOBIOSE UPTAKE SYSTEM PERMEASE PROTEIN NGCF"/>
    <property type="match status" value="1"/>
</dbReference>
<evidence type="ECO:0000256" key="4">
    <source>
        <dbReference type="ARBA" id="ARBA00022692"/>
    </source>
</evidence>
<dbReference type="Proteomes" id="UP001223390">
    <property type="component" value="Unassembled WGS sequence"/>
</dbReference>
<proteinExistence type="inferred from homology"/>
<evidence type="ECO:0000256" key="2">
    <source>
        <dbReference type="ARBA" id="ARBA00022448"/>
    </source>
</evidence>
<evidence type="ECO:0000256" key="6">
    <source>
        <dbReference type="ARBA" id="ARBA00023136"/>
    </source>
</evidence>
<reference evidence="9 10" key="1">
    <citation type="submission" date="2023-05" db="EMBL/GenBank/DDBJ databases">
        <title>Sequencing and Assembly of Streptomyces sp. NP73.</title>
        <authorList>
            <person name="Konwar A.N."/>
            <person name="Saikia K."/>
            <person name="Thakur D."/>
        </authorList>
    </citation>
    <scope>NUCLEOTIDE SEQUENCE [LARGE SCALE GENOMIC DNA]</scope>
    <source>
        <strain evidence="9 10">NP73</strain>
    </source>
</reference>
<feature type="transmembrane region" description="Helical" evidence="7">
    <location>
        <begin position="12"/>
        <end position="35"/>
    </location>
</feature>
<feature type="domain" description="ABC transmembrane type-1" evidence="8">
    <location>
        <begin position="73"/>
        <end position="304"/>
    </location>
</feature>
<organism evidence="9 10">
    <name type="scientific">Streptomyces katrae</name>
    <dbReference type="NCBI Taxonomy" id="68223"/>
    <lineage>
        <taxon>Bacteria</taxon>
        <taxon>Bacillati</taxon>
        <taxon>Actinomycetota</taxon>
        <taxon>Actinomycetes</taxon>
        <taxon>Kitasatosporales</taxon>
        <taxon>Streptomycetaceae</taxon>
        <taxon>Streptomyces</taxon>
    </lineage>
</organism>
<sequence length="315" mass="34722">MSQVARRRGRTTGFIAGFLVLPLALYLTFVIWPYVQTFGYSFTNWSGQSPTFDFVGLENYSALMDDEVFRGALWHNLLLLVFVPVITILLALFFAFMVNAGGRSGAGGVRGVRGSAFYKIVYFFPQVLSLAILAVLFGAVYRSDEGGLLNGLLAWAGLVDPAHPVEWLNDPDLVLWCLLLVVVWHGVGFYLVLFSAAMQSVPKDIYEAALLDGAGRAQTFFRVTLPLLWDSVQTSAVYLGIAAMDMFVLVSTMTSGQFGGGPDHHSEVMATVLMRNFLYFGKSGYACAMGVVMLVLTMILSIVTLRATRRERIEF</sequence>
<keyword evidence="5 7" id="KW-1133">Transmembrane helix</keyword>
<dbReference type="InterPro" id="IPR051393">
    <property type="entry name" value="ABC_transporter_permease"/>
</dbReference>
<keyword evidence="10" id="KW-1185">Reference proteome</keyword>
<gene>
    <name evidence="9" type="ORF">QEZ40_000962</name>
</gene>
<dbReference type="InterPro" id="IPR035906">
    <property type="entry name" value="MetI-like_sf"/>
</dbReference>
<name>A0ABT7GSY1_9ACTN</name>
<evidence type="ECO:0000313" key="9">
    <source>
        <dbReference type="EMBL" id="MDK9496426.1"/>
    </source>
</evidence>
<dbReference type="RefSeq" id="WP_125814926.1">
    <property type="nucleotide sequence ID" value="NZ_JASITI010000012.1"/>
</dbReference>
<comment type="caution">
    <text evidence="9">The sequence shown here is derived from an EMBL/GenBank/DDBJ whole genome shotgun (WGS) entry which is preliminary data.</text>
</comment>
<dbReference type="Gene3D" id="1.10.3720.10">
    <property type="entry name" value="MetI-like"/>
    <property type="match status" value="1"/>
</dbReference>
<feature type="transmembrane region" description="Helical" evidence="7">
    <location>
        <begin position="73"/>
        <end position="99"/>
    </location>
</feature>
<keyword evidence="2 7" id="KW-0813">Transport</keyword>
<dbReference type="InterPro" id="IPR000515">
    <property type="entry name" value="MetI-like"/>
</dbReference>
<evidence type="ECO:0000256" key="5">
    <source>
        <dbReference type="ARBA" id="ARBA00022989"/>
    </source>
</evidence>
<dbReference type="SUPFAM" id="SSF161098">
    <property type="entry name" value="MetI-like"/>
    <property type="match status" value="1"/>
</dbReference>
<protein>
    <submittedName>
        <fullName evidence="9">Sugar ABC transporter permease</fullName>
    </submittedName>
</protein>
<evidence type="ECO:0000313" key="10">
    <source>
        <dbReference type="Proteomes" id="UP001223390"/>
    </source>
</evidence>
<dbReference type="EMBL" id="JASITI010000012">
    <property type="protein sequence ID" value="MDK9496426.1"/>
    <property type="molecule type" value="Genomic_DNA"/>
</dbReference>
<keyword evidence="4 7" id="KW-0812">Transmembrane</keyword>